<organism evidence="14 15">
    <name type="scientific">Pseudooceanicola marinus</name>
    <dbReference type="NCBI Taxonomy" id="396013"/>
    <lineage>
        <taxon>Bacteria</taxon>
        <taxon>Pseudomonadati</taxon>
        <taxon>Pseudomonadota</taxon>
        <taxon>Alphaproteobacteria</taxon>
        <taxon>Rhodobacterales</taxon>
        <taxon>Paracoccaceae</taxon>
        <taxon>Pseudooceanicola</taxon>
    </lineage>
</organism>
<evidence type="ECO:0000256" key="5">
    <source>
        <dbReference type="ARBA" id="ARBA00022692"/>
    </source>
</evidence>
<accession>A0A1X6YLS5</accession>
<reference evidence="14 15" key="1">
    <citation type="submission" date="2017-03" db="EMBL/GenBank/DDBJ databases">
        <authorList>
            <person name="Afonso C.L."/>
            <person name="Miller P.J."/>
            <person name="Scott M.A."/>
            <person name="Spackman E."/>
            <person name="Goraichik I."/>
            <person name="Dimitrov K.M."/>
            <person name="Suarez D.L."/>
            <person name="Swayne D.E."/>
        </authorList>
    </citation>
    <scope>NUCLEOTIDE SEQUENCE [LARGE SCALE GENOMIC DNA]</scope>
    <source>
        <strain evidence="14 15">CECT 7751</strain>
    </source>
</reference>
<keyword evidence="15" id="KW-1185">Reference proteome</keyword>
<evidence type="ECO:0000256" key="1">
    <source>
        <dbReference type="ARBA" id="ARBA00004571"/>
    </source>
</evidence>
<dbReference type="PANTHER" id="PTHR30069:SF41">
    <property type="entry name" value="HEME_HEMOPEXIN UTILIZATION PROTEIN C"/>
    <property type="match status" value="1"/>
</dbReference>
<dbReference type="EMBL" id="FWFN01000002">
    <property type="protein sequence ID" value="SLN24969.1"/>
    <property type="molecule type" value="Genomic_DNA"/>
</dbReference>
<keyword evidence="11" id="KW-0732">Signal</keyword>
<dbReference type="Pfam" id="PF07715">
    <property type="entry name" value="Plug"/>
    <property type="match status" value="1"/>
</dbReference>
<dbReference type="Gene3D" id="2.40.170.20">
    <property type="entry name" value="TonB-dependent receptor, beta-barrel domain"/>
    <property type="match status" value="1"/>
</dbReference>
<dbReference type="GO" id="GO:0044718">
    <property type="term" value="P:siderophore transmembrane transport"/>
    <property type="evidence" value="ECO:0007669"/>
    <property type="project" value="TreeGrafter"/>
</dbReference>
<dbReference type="InterPro" id="IPR039426">
    <property type="entry name" value="TonB-dep_rcpt-like"/>
</dbReference>
<evidence type="ECO:0000313" key="14">
    <source>
        <dbReference type="EMBL" id="SLN24969.1"/>
    </source>
</evidence>
<evidence type="ECO:0000256" key="2">
    <source>
        <dbReference type="ARBA" id="ARBA00009810"/>
    </source>
</evidence>
<feature type="signal peptide" evidence="11">
    <location>
        <begin position="1"/>
        <end position="29"/>
    </location>
</feature>
<evidence type="ECO:0000313" key="15">
    <source>
        <dbReference type="Proteomes" id="UP000193963"/>
    </source>
</evidence>
<dbReference type="GO" id="GO:0015344">
    <property type="term" value="F:siderophore uptake transmembrane transporter activity"/>
    <property type="evidence" value="ECO:0007669"/>
    <property type="project" value="TreeGrafter"/>
</dbReference>
<evidence type="ECO:0000259" key="12">
    <source>
        <dbReference type="Pfam" id="PF00593"/>
    </source>
</evidence>
<dbReference type="OrthoDB" id="9760494at2"/>
<dbReference type="AlphaFoldDB" id="A0A1X6YLS5"/>
<keyword evidence="8 9" id="KW-0998">Cell outer membrane</keyword>
<dbReference type="RefSeq" id="WP_085886791.1">
    <property type="nucleotide sequence ID" value="NZ_FWFN01000002.1"/>
</dbReference>
<comment type="similarity">
    <text evidence="2 9 10">Belongs to the TonB-dependent receptor family.</text>
</comment>
<sequence length="652" mass="69723">MTPSALRPRHRASCSVIALLTLSAQPLLAQDTTTAFALDPIVIQSQDDLGAAADRATSMYVSERELEQARSGDLKDVFSGIASVSVGGALPLTQKIFVNGVDMLNLGVTMDGTPQNNRAFHHVSANAIDPGLLKQVRADATVSPADAGPGALAGSVVFETVDASDILDPGDTFGGNLRLSFSDNGETLQSGLTLAGQGGGFEWLLYGKVADGSDYDSGAGERIHGTRADLQSYLAKAAYQAGDHRFEFSAQRLEDSALRQERANFGGRGGVTDALTLYDTTRESYAFSYETPEATGLWDPRVHLGYSESQIDKPDPWDSNGTSDTASATIENTFNLNAEETVTAGIDYQRRSGHYDSEDATYPANDSETSRNLGFFAQARLQPTDRLKVSFGARYDRQRFTGVNGVKETFDGASGNASLTYQLTEELALRGGVSSVFGGLVIEDNYLFEGLRGANAYDELKAVRADNATLGFDWTRGDLTLSGEVFVTEMSNARSGTSTFDFESRGFNLGATYGWASGFARATLSHSTVEVDGESAGSYEAQDFGAPLGTVMAVEFEQQTGVEGLTVGGGLDIALDEDAPDDSLNDYEGYTVVNAWAEYVPARLPTLTLRLGVNNLFDKEYADRATYGAEYGSITTLKEPGRTVSLVAVSRF</sequence>
<dbReference type="InterPro" id="IPR036942">
    <property type="entry name" value="Beta-barrel_TonB_sf"/>
</dbReference>
<proteinExistence type="inferred from homology"/>
<feature type="domain" description="TonB-dependent receptor plug" evidence="13">
    <location>
        <begin position="60"/>
        <end position="154"/>
    </location>
</feature>
<dbReference type="PANTHER" id="PTHR30069">
    <property type="entry name" value="TONB-DEPENDENT OUTER MEMBRANE RECEPTOR"/>
    <property type="match status" value="1"/>
</dbReference>
<dbReference type="InterPro" id="IPR000531">
    <property type="entry name" value="Beta-barrel_TonB"/>
</dbReference>
<evidence type="ECO:0000256" key="6">
    <source>
        <dbReference type="ARBA" id="ARBA00023077"/>
    </source>
</evidence>
<evidence type="ECO:0000256" key="11">
    <source>
        <dbReference type="SAM" id="SignalP"/>
    </source>
</evidence>
<evidence type="ECO:0000259" key="13">
    <source>
        <dbReference type="Pfam" id="PF07715"/>
    </source>
</evidence>
<protein>
    <submittedName>
        <fullName evidence="14">Heme transporter BhuA</fullName>
    </submittedName>
</protein>
<dbReference type="Gene3D" id="2.170.130.10">
    <property type="entry name" value="TonB-dependent receptor, plug domain"/>
    <property type="match status" value="1"/>
</dbReference>
<comment type="subcellular location">
    <subcellularLocation>
        <location evidence="1 9">Cell outer membrane</location>
        <topology evidence="1 9">Multi-pass membrane protein</topology>
    </subcellularLocation>
</comment>
<feature type="chain" id="PRO_5012936867" evidence="11">
    <location>
        <begin position="30"/>
        <end position="652"/>
    </location>
</feature>
<keyword evidence="7 9" id="KW-0472">Membrane</keyword>
<evidence type="ECO:0000256" key="4">
    <source>
        <dbReference type="ARBA" id="ARBA00022452"/>
    </source>
</evidence>
<feature type="domain" description="TonB-dependent receptor-like beta-barrel" evidence="12">
    <location>
        <begin position="241"/>
        <end position="616"/>
    </location>
</feature>
<keyword evidence="3 9" id="KW-0813">Transport</keyword>
<dbReference type="PROSITE" id="PS52016">
    <property type="entry name" value="TONB_DEPENDENT_REC_3"/>
    <property type="match status" value="1"/>
</dbReference>
<keyword evidence="4 9" id="KW-1134">Transmembrane beta strand</keyword>
<dbReference type="InterPro" id="IPR012910">
    <property type="entry name" value="Plug_dom"/>
</dbReference>
<dbReference type="GO" id="GO:0009279">
    <property type="term" value="C:cell outer membrane"/>
    <property type="evidence" value="ECO:0007669"/>
    <property type="project" value="UniProtKB-SubCell"/>
</dbReference>
<dbReference type="Proteomes" id="UP000193963">
    <property type="component" value="Unassembled WGS sequence"/>
</dbReference>
<evidence type="ECO:0000256" key="9">
    <source>
        <dbReference type="PROSITE-ProRule" id="PRU01360"/>
    </source>
</evidence>
<dbReference type="SUPFAM" id="SSF56935">
    <property type="entry name" value="Porins"/>
    <property type="match status" value="1"/>
</dbReference>
<name>A0A1X6YLS5_9RHOB</name>
<keyword evidence="6 10" id="KW-0798">TonB box</keyword>
<evidence type="ECO:0000256" key="8">
    <source>
        <dbReference type="ARBA" id="ARBA00023237"/>
    </source>
</evidence>
<gene>
    <name evidence="14" type="primary">bhuA</name>
    <name evidence="14" type="ORF">PSM7751_00875</name>
</gene>
<dbReference type="Pfam" id="PF00593">
    <property type="entry name" value="TonB_dep_Rec_b-barrel"/>
    <property type="match status" value="1"/>
</dbReference>
<dbReference type="InterPro" id="IPR037066">
    <property type="entry name" value="Plug_dom_sf"/>
</dbReference>
<evidence type="ECO:0000256" key="10">
    <source>
        <dbReference type="RuleBase" id="RU003357"/>
    </source>
</evidence>
<evidence type="ECO:0000256" key="3">
    <source>
        <dbReference type="ARBA" id="ARBA00022448"/>
    </source>
</evidence>
<keyword evidence="5 9" id="KW-0812">Transmembrane</keyword>
<evidence type="ECO:0000256" key="7">
    <source>
        <dbReference type="ARBA" id="ARBA00023136"/>
    </source>
</evidence>